<protein>
    <submittedName>
        <fullName evidence="1">Uncharacterized protein</fullName>
    </submittedName>
</protein>
<organism evidence="1">
    <name type="scientific">Eucalyptus grandis</name>
    <name type="common">Flooded gum</name>
    <dbReference type="NCBI Taxonomy" id="71139"/>
    <lineage>
        <taxon>Eukaryota</taxon>
        <taxon>Viridiplantae</taxon>
        <taxon>Streptophyta</taxon>
        <taxon>Embryophyta</taxon>
        <taxon>Tracheophyta</taxon>
        <taxon>Spermatophyta</taxon>
        <taxon>Magnoliopsida</taxon>
        <taxon>eudicotyledons</taxon>
        <taxon>Gunneridae</taxon>
        <taxon>Pentapetalae</taxon>
        <taxon>rosids</taxon>
        <taxon>malvids</taxon>
        <taxon>Myrtales</taxon>
        <taxon>Myrtaceae</taxon>
        <taxon>Myrtoideae</taxon>
        <taxon>Eucalypteae</taxon>
        <taxon>Eucalyptus</taxon>
    </lineage>
</organism>
<proteinExistence type="predicted"/>
<sequence>MPRPLLRIPTDFAKTRVHVNDPETYPSCLLPLNRLNERFRLDSTFEHEFTLLGKRKIKARTRNGTGEQRKRKE</sequence>
<gene>
    <name evidence="1" type="ORF">EUGRSUZ_C00928</name>
</gene>
<name>A0A059CM80_EUCGR</name>
<evidence type="ECO:0000313" key="1">
    <source>
        <dbReference type="EMBL" id="KCW79558.1"/>
    </source>
</evidence>
<dbReference type="AlphaFoldDB" id="A0A059CM80"/>
<reference evidence="1" key="1">
    <citation type="submission" date="2013-07" db="EMBL/GenBank/DDBJ databases">
        <title>The genome of Eucalyptus grandis.</title>
        <authorList>
            <person name="Schmutz J."/>
            <person name="Hayes R."/>
            <person name="Myburg A."/>
            <person name="Tuskan G."/>
            <person name="Grattapaglia D."/>
            <person name="Rokhsar D.S."/>
        </authorList>
    </citation>
    <scope>NUCLEOTIDE SEQUENCE</scope>
    <source>
        <tissue evidence="1">Leaf extractions</tissue>
    </source>
</reference>
<dbReference type="InParanoid" id="A0A059CM80"/>
<dbReference type="EMBL" id="KK198755">
    <property type="protein sequence ID" value="KCW79558.1"/>
    <property type="molecule type" value="Genomic_DNA"/>
</dbReference>
<accession>A0A059CM80</accession>
<dbReference type="Gramene" id="KCW79558">
    <property type="protein sequence ID" value="KCW79558"/>
    <property type="gene ID" value="EUGRSUZ_C00928"/>
</dbReference>